<accession>A0AAV8Z582</accession>
<keyword evidence="4" id="KW-1185">Reference proteome</keyword>
<comment type="caution">
    <text evidence="3">The sequence shown here is derived from an EMBL/GenBank/DDBJ whole genome shotgun (WGS) entry which is preliminary data.</text>
</comment>
<evidence type="ECO:0000313" key="3">
    <source>
        <dbReference type="EMBL" id="KAJ8959160.1"/>
    </source>
</evidence>
<keyword evidence="2" id="KW-0325">Glycoprotein</keyword>
<gene>
    <name evidence="3" type="ORF">NQ318_022421</name>
</gene>
<proteinExistence type="predicted"/>
<evidence type="ECO:0000313" key="4">
    <source>
        <dbReference type="Proteomes" id="UP001162162"/>
    </source>
</evidence>
<organism evidence="3 4">
    <name type="scientific">Aromia moschata</name>
    <dbReference type="NCBI Taxonomy" id="1265417"/>
    <lineage>
        <taxon>Eukaryota</taxon>
        <taxon>Metazoa</taxon>
        <taxon>Ecdysozoa</taxon>
        <taxon>Arthropoda</taxon>
        <taxon>Hexapoda</taxon>
        <taxon>Insecta</taxon>
        <taxon>Pterygota</taxon>
        <taxon>Neoptera</taxon>
        <taxon>Endopterygota</taxon>
        <taxon>Coleoptera</taxon>
        <taxon>Polyphaga</taxon>
        <taxon>Cucujiformia</taxon>
        <taxon>Chrysomeloidea</taxon>
        <taxon>Cerambycidae</taxon>
        <taxon>Cerambycinae</taxon>
        <taxon>Callichromatini</taxon>
        <taxon>Aromia</taxon>
    </lineage>
</organism>
<dbReference type="Pfam" id="PF17064">
    <property type="entry name" value="QVR"/>
    <property type="match status" value="1"/>
</dbReference>
<keyword evidence="1" id="KW-0732">Signal</keyword>
<dbReference type="AlphaFoldDB" id="A0AAV8Z582"/>
<dbReference type="EMBL" id="JAPWTK010000014">
    <property type="protein sequence ID" value="KAJ8959160.1"/>
    <property type="molecule type" value="Genomic_DNA"/>
</dbReference>
<evidence type="ECO:0000256" key="1">
    <source>
        <dbReference type="ARBA" id="ARBA00022729"/>
    </source>
</evidence>
<dbReference type="InterPro" id="IPR031424">
    <property type="entry name" value="QVR-like"/>
</dbReference>
<evidence type="ECO:0000256" key="2">
    <source>
        <dbReference type="ARBA" id="ARBA00023180"/>
    </source>
</evidence>
<reference evidence="3" key="1">
    <citation type="journal article" date="2023" name="Insect Mol. Biol.">
        <title>Genome sequencing provides insights into the evolution of gene families encoding plant cell wall-degrading enzymes in longhorned beetles.</title>
        <authorList>
            <person name="Shin N.R."/>
            <person name="Okamura Y."/>
            <person name="Kirsch R."/>
            <person name="Pauchet Y."/>
        </authorList>
    </citation>
    <scope>NUCLEOTIDE SEQUENCE</scope>
    <source>
        <strain evidence="3">AMC_N1</strain>
    </source>
</reference>
<protein>
    <submittedName>
        <fullName evidence="3">Uncharacterized protein</fullName>
    </submittedName>
</protein>
<sequence length="96" mass="11139">MQIQSVRILFDNTTFAITDCKVLPQLDYLPGVNATMCRKMRQKVNGVWRYIRSCAFLGEPGLKGDPRFCLMRTGTYNIFMEYCTCNEKTVVTLRRT</sequence>
<name>A0AAV8Z582_9CUCU</name>
<dbReference type="Proteomes" id="UP001162162">
    <property type="component" value="Unassembled WGS sequence"/>
</dbReference>